<keyword evidence="2" id="KW-0325">Glycoprotein</keyword>
<evidence type="ECO:0000256" key="1">
    <source>
        <dbReference type="ARBA" id="ARBA00022729"/>
    </source>
</evidence>
<dbReference type="EMBL" id="PNBA02000016">
    <property type="protein sequence ID" value="KAG6397677.1"/>
    <property type="molecule type" value="Genomic_DNA"/>
</dbReference>
<reference evidence="4" key="2">
    <citation type="submission" date="2020-08" db="EMBL/GenBank/DDBJ databases">
        <title>Plant Genome Project.</title>
        <authorList>
            <person name="Zhang R.-G."/>
        </authorList>
    </citation>
    <scope>NUCLEOTIDE SEQUENCE</scope>
    <source>
        <strain evidence="4">Huo1</strain>
        <tissue evidence="4">Leaf</tissue>
    </source>
</reference>
<comment type="caution">
    <text evidence="4">The sequence shown here is derived from an EMBL/GenBank/DDBJ whole genome shotgun (WGS) entry which is preliminary data.</text>
</comment>
<protein>
    <recommendedName>
        <fullName evidence="3">Bulb-type lectin domain-containing protein</fullName>
    </recommendedName>
</protein>
<dbReference type="PANTHER" id="PTHR32444">
    <property type="entry name" value="BULB-TYPE LECTIN DOMAIN-CONTAINING PROTEIN"/>
    <property type="match status" value="1"/>
</dbReference>
<evidence type="ECO:0000259" key="3">
    <source>
        <dbReference type="PROSITE" id="PS50927"/>
    </source>
</evidence>
<dbReference type="InterPro" id="IPR036426">
    <property type="entry name" value="Bulb-type_lectin_dom_sf"/>
</dbReference>
<keyword evidence="1" id="KW-0732">Signal</keyword>
<evidence type="ECO:0000256" key="2">
    <source>
        <dbReference type="ARBA" id="ARBA00023180"/>
    </source>
</evidence>
<dbReference type="Proteomes" id="UP000298416">
    <property type="component" value="Unassembled WGS sequence"/>
</dbReference>
<proteinExistence type="predicted"/>
<dbReference type="InterPro" id="IPR001480">
    <property type="entry name" value="Bulb-type_lectin_dom"/>
</dbReference>
<dbReference type="Pfam" id="PF01453">
    <property type="entry name" value="B_lectin"/>
    <property type="match status" value="1"/>
</dbReference>
<dbReference type="PANTHER" id="PTHR32444:SF235">
    <property type="entry name" value="OS01G0783900 PROTEIN"/>
    <property type="match status" value="1"/>
</dbReference>
<dbReference type="Gene3D" id="2.90.10.10">
    <property type="entry name" value="Bulb-type lectin domain"/>
    <property type="match status" value="1"/>
</dbReference>
<reference evidence="4" key="1">
    <citation type="submission" date="2018-01" db="EMBL/GenBank/DDBJ databases">
        <authorList>
            <person name="Mao J.F."/>
        </authorList>
    </citation>
    <scope>NUCLEOTIDE SEQUENCE</scope>
    <source>
        <strain evidence="4">Huo1</strain>
        <tissue evidence="4">Leaf</tissue>
    </source>
</reference>
<accession>A0A8X8ZA47</accession>
<name>A0A8X8ZA47_SALSN</name>
<sequence length="121" mass="13286">MLSRDIVDLPVPKQPVFAENDGNLVVLDGTNQTVWSTNLTTTSPVSLIVQIVDTGNLILREEATEDVLWESFSQPTDVLVQGMTLSQIGALIVSRIFPLEICMAWSVGLLLLRRCGISFTL</sequence>
<dbReference type="SUPFAM" id="SSF51110">
    <property type="entry name" value="alpha-D-mannose-specific plant lectins"/>
    <property type="match status" value="1"/>
</dbReference>
<gene>
    <name evidence="4" type="ORF">SASPL_143847</name>
</gene>
<evidence type="ECO:0000313" key="5">
    <source>
        <dbReference type="Proteomes" id="UP000298416"/>
    </source>
</evidence>
<evidence type="ECO:0000313" key="4">
    <source>
        <dbReference type="EMBL" id="KAG6397677.1"/>
    </source>
</evidence>
<dbReference type="PROSITE" id="PS50927">
    <property type="entry name" value="BULB_LECTIN"/>
    <property type="match status" value="1"/>
</dbReference>
<organism evidence="4">
    <name type="scientific">Salvia splendens</name>
    <name type="common">Scarlet sage</name>
    <dbReference type="NCBI Taxonomy" id="180675"/>
    <lineage>
        <taxon>Eukaryota</taxon>
        <taxon>Viridiplantae</taxon>
        <taxon>Streptophyta</taxon>
        <taxon>Embryophyta</taxon>
        <taxon>Tracheophyta</taxon>
        <taxon>Spermatophyta</taxon>
        <taxon>Magnoliopsida</taxon>
        <taxon>eudicotyledons</taxon>
        <taxon>Gunneridae</taxon>
        <taxon>Pentapetalae</taxon>
        <taxon>asterids</taxon>
        <taxon>lamiids</taxon>
        <taxon>Lamiales</taxon>
        <taxon>Lamiaceae</taxon>
        <taxon>Nepetoideae</taxon>
        <taxon>Mentheae</taxon>
        <taxon>Salviinae</taxon>
        <taxon>Salvia</taxon>
        <taxon>Salvia subgen. Calosphace</taxon>
        <taxon>core Calosphace</taxon>
    </lineage>
</organism>
<dbReference type="AlphaFoldDB" id="A0A8X8ZA47"/>
<keyword evidence="5" id="KW-1185">Reference proteome</keyword>
<feature type="domain" description="Bulb-type lectin" evidence="3">
    <location>
        <begin position="1"/>
        <end position="72"/>
    </location>
</feature>